<dbReference type="PROSITE" id="PS50943">
    <property type="entry name" value="HTH_CROC1"/>
    <property type="match status" value="1"/>
</dbReference>
<organism evidence="3 4">
    <name type="scientific">Dongia soli</name>
    <dbReference type="NCBI Taxonomy" id="600628"/>
    <lineage>
        <taxon>Bacteria</taxon>
        <taxon>Pseudomonadati</taxon>
        <taxon>Pseudomonadota</taxon>
        <taxon>Alphaproteobacteria</taxon>
        <taxon>Rhodospirillales</taxon>
        <taxon>Dongiaceae</taxon>
        <taxon>Dongia</taxon>
    </lineage>
</organism>
<evidence type="ECO:0000313" key="3">
    <source>
        <dbReference type="EMBL" id="MDY0882284.1"/>
    </source>
</evidence>
<feature type="region of interest" description="Disordered" evidence="1">
    <location>
        <begin position="64"/>
        <end position="88"/>
    </location>
</feature>
<dbReference type="CDD" id="cd00093">
    <property type="entry name" value="HTH_XRE"/>
    <property type="match status" value="1"/>
</dbReference>
<dbReference type="InterPro" id="IPR001387">
    <property type="entry name" value="Cro/C1-type_HTH"/>
</dbReference>
<protein>
    <submittedName>
        <fullName evidence="3">Helix-turn-helix transcriptional regulator</fullName>
    </submittedName>
</protein>
<proteinExistence type="predicted"/>
<evidence type="ECO:0000256" key="1">
    <source>
        <dbReference type="SAM" id="MobiDB-lite"/>
    </source>
</evidence>
<gene>
    <name evidence="3" type="ORF">SMD27_05490</name>
</gene>
<dbReference type="SUPFAM" id="SSF47413">
    <property type="entry name" value="lambda repressor-like DNA-binding domains"/>
    <property type="match status" value="1"/>
</dbReference>
<evidence type="ECO:0000259" key="2">
    <source>
        <dbReference type="PROSITE" id="PS50943"/>
    </source>
</evidence>
<dbReference type="EMBL" id="JAXCLW010000001">
    <property type="protein sequence ID" value="MDY0882284.1"/>
    <property type="molecule type" value="Genomic_DNA"/>
</dbReference>
<evidence type="ECO:0000313" key="4">
    <source>
        <dbReference type="Proteomes" id="UP001279642"/>
    </source>
</evidence>
<dbReference type="RefSeq" id="WP_320507309.1">
    <property type="nucleotide sequence ID" value="NZ_JAXCLW010000001.1"/>
</dbReference>
<dbReference type="InterPro" id="IPR010982">
    <property type="entry name" value="Lambda_DNA-bd_dom_sf"/>
</dbReference>
<name>A0ABU5E7X0_9PROT</name>
<comment type="caution">
    <text evidence="3">The sequence shown here is derived from an EMBL/GenBank/DDBJ whole genome shotgun (WGS) entry which is preliminary data.</text>
</comment>
<accession>A0ABU5E7X0</accession>
<dbReference type="Gene3D" id="1.10.260.40">
    <property type="entry name" value="lambda repressor-like DNA-binding domains"/>
    <property type="match status" value="1"/>
</dbReference>
<reference evidence="3 4" key="1">
    <citation type="journal article" date="2016" name="Antonie Van Leeuwenhoek">
        <title>Dongia soli sp. nov., isolated from soil from Dokdo, Korea.</title>
        <authorList>
            <person name="Kim D.U."/>
            <person name="Lee H."/>
            <person name="Kim H."/>
            <person name="Kim S.G."/>
            <person name="Ka J.O."/>
        </authorList>
    </citation>
    <scope>NUCLEOTIDE SEQUENCE [LARGE SCALE GENOMIC DNA]</scope>
    <source>
        <strain evidence="3 4">D78</strain>
    </source>
</reference>
<dbReference type="Proteomes" id="UP001279642">
    <property type="component" value="Unassembled WGS sequence"/>
</dbReference>
<keyword evidence="4" id="KW-1185">Reference proteome</keyword>
<feature type="domain" description="HTH cro/C1-type" evidence="2">
    <location>
        <begin position="10"/>
        <end position="38"/>
    </location>
</feature>
<sequence length="88" mass="9800">MHIDLSISRVRHYRLAQGWSVLRLAKAAGVNESTIRKIDDPNWSPVADTLRRLERIIPQDFDVPSVPVNDNRAMDDAPGDAAKPGVRA</sequence>